<dbReference type="PROSITE" id="PS51330">
    <property type="entry name" value="DHFR_2"/>
    <property type="match status" value="1"/>
</dbReference>
<reference evidence="8 9" key="1">
    <citation type="journal article" date="2018" name="bioRxiv">
        <title>Evidence of independent acquisition and adaption of ultra-small bacteria to human hosts across the highly diverse yet reduced genomes of the phylum Saccharibacteria.</title>
        <authorList>
            <person name="McLean J.S."/>
            <person name="Bor B."/>
            <person name="To T.T."/>
            <person name="Liu Q."/>
            <person name="Kearns K.A."/>
            <person name="Solden L.M."/>
            <person name="Wrighton K.C."/>
            <person name="He X."/>
            <person name="Shi W."/>
        </authorList>
    </citation>
    <scope>NUCLEOTIDE SEQUENCE [LARGE SCALE GENOMIC DNA]</scope>
    <source>
        <strain evidence="8 9">TM7_KMM_G3_1_HOT_351</strain>
    </source>
</reference>
<dbReference type="InterPro" id="IPR012259">
    <property type="entry name" value="DHFR"/>
</dbReference>
<protein>
    <recommendedName>
        <fullName evidence="3">dihydrofolate reductase</fullName>
        <ecNumber evidence="3">1.5.1.3</ecNumber>
    </recommendedName>
</protein>
<comment type="caution">
    <text evidence="8">The sequence shown here is derived from an EMBL/GenBank/DDBJ whole genome shotgun (WGS) entry which is preliminary data.</text>
</comment>
<dbReference type="InterPro" id="IPR024072">
    <property type="entry name" value="DHFR-like_dom_sf"/>
</dbReference>
<organism evidence="8 9">
    <name type="scientific">Candidatus Nanosyncoccus nanoralicus</name>
    <dbReference type="NCBI Taxonomy" id="2171996"/>
    <lineage>
        <taxon>Bacteria</taxon>
        <taxon>Candidatus Saccharimonadota</taxon>
        <taxon>Candidatus Nanosyncoccalia</taxon>
        <taxon>Candidatus Nanosyncoccales</taxon>
        <taxon>Candidatus Nanosyncoccaceae</taxon>
        <taxon>Candidatus Nanosyncoccus</taxon>
    </lineage>
</organism>
<dbReference type="RefSeq" id="WP_129604412.1">
    <property type="nucleotide sequence ID" value="NZ_PRLL01000004.1"/>
</dbReference>
<dbReference type="Gene3D" id="3.40.430.10">
    <property type="entry name" value="Dihydrofolate Reductase, subunit A"/>
    <property type="match status" value="1"/>
</dbReference>
<evidence type="ECO:0000259" key="7">
    <source>
        <dbReference type="PROSITE" id="PS51330"/>
    </source>
</evidence>
<dbReference type="GO" id="GO:0004146">
    <property type="term" value="F:dihydrofolate reductase activity"/>
    <property type="evidence" value="ECO:0007669"/>
    <property type="project" value="UniProtKB-EC"/>
</dbReference>
<proteinExistence type="inferred from homology"/>
<dbReference type="PRINTS" id="PR00070">
    <property type="entry name" value="DHFR"/>
</dbReference>
<reference evidence="8 9" key="2">
    <citation type="journal article" date="2020" name="Cell Rep.">
        <title>Acquisition and Adaptation of Ultra-small Parasitic Reduced Genome Bacteria to Mammalian Hosts.</title>
        <authorList>
            <person name="McLean J.S."/>
            <person name="Bor B."/>
            <person name="Kerns K.A."/>
            <person name="Liu Q."/>
            <person name="To T.T."/>
            <person name="Solden L."/>
            <person name="Hendrickson E.L."/>
            <person name="Wrighton K."/>
            <person name="Shi W."/>
            <person name="He X."/>
        </authorList>
    </citation>
    <scope>NUCLEOTIDE SEQUENCE [LARGE SCALE GENOMIC DNA]</scope>
    <source>
        <strain evidence="8 9">TM7_KMM_G3_1_HOT_351</strain>
    </source>
</reference>
<dbReference type="Pfam" id="PF00186">
    <property type="entry name" value="DHFR_1"/>
    <property type="match status" value="1"/>
</dbReference>
<evidence type="ECO:0000256" key="3">
    <source>
        <dbReference type="ARBA" id="ARBA00012856"/>
    </source>
</evidence>
<dbReference type="PANTHER" id="PTHR48069">
    <property type="entry name" value="DIHYDROFOLATE REDUCTASE"/>
    <property type="match status" value="1"/>
</dbReference>
<keyword evidence="5" id="KW-0521">NADP</keyword>
<name>A0ABY0FKB2_9BACT</name>
<gene>
    <name evidence="8" type="primary">folA</name>
    <name evidence="8" type="ORF">G3KMM_00241</name>
</gene>
<dbReference type="SUPFAM" id="SSF53597">
    <property type="entry name" value="Dihydrofolate reductase-like"/>
    <property type="match status" value="1"/>
</dbReference>
<evidence type="ECO:0000256" key="4">
    <source>
        <dbReference type="ARBA" id="ARBA00022563"/>
    </source>
</evidence>
<dbReference type="EMBL" id="PRLL01000004">
    <property type="protein sequence ID" value="RYC73783.1"/>
    <property type="molecule type" value="Genomic_DNA"/>
</dbReference>
<evidence type="ECO:0000313" key="9">
    <source>
        <dbReference type="Proteomes" id="UP001191004"/>
    </source>
</evidence>
<evidence type="ECO:0000256" key="2">
    <source>
        <dbReference type="ARBA" id="ARBA00009539"/>
    </source>
</evidence>
<dbReference type="PANTHER" id="PTHR48069:SF3">
    <property type="entry name" value="DIHYDROFOLATE REDUCTASE"/>
    <property type="match status" value="1"/>
</dbReference>
<accession>A0ABY0FKB2</accession>
<dbReference type="InterPro" id="IPR001796">
    <property type="entry name" value="DHFR_dom"/>
</dbReference>
<dbReference type="CDD" id="cd00209">
    <property type="entry name" value="DHFR"/>
    <property type="match status" value="1"/>
</dbReference>
<comment type="similarity">
    <text evidence="2">Belongs to the dihydrofolate reductase family.</text>
</comment>
<evidence type="ECO:0000313" key="8">
    <source>
        <dbReference type="EMBL" id="RYC73783.1"/>
    </source>
</evidence>
<evidence type="ECO:0000256" key="5">
    <source>
        <dbReference type="ARBA" id="ARBA00022857"/>
    </source>
</evidence>
<dbReference type="EC" id="1.5.1.3" evidence="3"/>
<keyword evidence="6 8" id="KW-0560">Oxidoreductase</keyword>
<evidence type="ECO:0000256" key="1">
    <source>
        <dbReference type="ARBA" id="ARBA00004903"/>
    </source>
</evidence>
<feature type="domain" description="DHFR" evidence="7">
    <location>
        <begin position="2"/>
        <end position="168"/>
    </location>
</feature>
<keyword evidence="4" id="KW-0554">One-carbon metabolism</keyword>
<keyword evidence="9" id="KW-1185">Reference proteome</keyword>
<evidence type="ECO:0000256" key="6">
    <source>
        <dbReference type="ARBA" id="ARBA00023002"/>
    </source>
</evidence>
<comment type="pathway">
    <text evidence="1">Cofactor biosynthesis; tetrahydrofolate biosynthesis; 5,6,7,8-tetrahydrofolate from 7,8-dihydrofolate: step 1/1.</text>
</comment>
<dbReference type="Proteomes" id="UP001191004">
    <property type="component" value="Unassembled WGS sequence"/>
</dbReference>
<sequence>MSFSIIAAIGKNRELGKKGGLVFNIPGDLRFFKQTTMGYPVVMGRTTFLSLPRLLPGRKHYVLSPDEEPTFPEEVTVLHDLNQFIKDHQNDSQEFFIIGGGSIYQQFLPYCDKIYLTEVDGEDAEADVYFPDFDKTKYTVEKLGQNSDIIEDKEGIHDLNYIHNLYQKRS</sequence>